<dbReference type="Gene3D" id="1.10.10.10">
    <property type="entry name" value="Winged helix-like DNA-binding domain superfamily/Winged helix DNA-binding domain"/>
    <property type="match status" value="1"/>
</dbReference>
<reference evidence="4" key="1">
    <citation type="journal article" date="2021" name="PeerJ">
        <title>Extensive microbial diversity within the chicken gut microbiome revealed by metagenomics and culture.</title>
        <authorList>
            <person name="Gilroy R."/>
            <person name="Ravi A."/>
            <person name="Getino M."/>
            <person name="Pursley I."/>
            <person name="Horton D.L."/>
            <person name="Alikhan N.F."/>
            <person name="Baker D."/>
            <person name="Gharbi K."/>
            <person name="Hall N."/>
            <person name="Watson M."/>
            <person name="Adriaenssens E.M."/>
            <person name="Foster-Nyarko E."/>
            <person name="Jarju S."/>
            <person name="Secka A."/>
            <person name="Antonio M."/>
            <person name="Oren A."/>
            <person name="Chaudhuri R.R."/>
            <person name="La Ragione R."/>
            <person name="Hildebrand F."/>
            <person name="Pallen M.J."/>
        </authorList>
    </citation>
    <scope>NUCLEOTIDE SEQUENCE</scope>
    <source>
        <strain evidence="4">14324</strain>
    </source>
</reference>
<evidence type="ECO:0000256" key="2">
    <source>
        <dbReference type="ARBA" id="ARBA00006479"/>
    </source>
</evidence>
<dbReference type="SUPFAM" id="SSF46785">
    <property type="entry name" value="Winged helix' DNA-binding domain"/>
    <property type="match status" value="1"/>
</dbReference>
<evidence type="ECO:0000313" key="4">
    <source>
        <dbReference type="EMBL" id="HIZ23011.1"/>
    </source>
</evidence>
<proteinExistence type="inferred from homology"/>
<evidence type="ECO:0000313" key="5">
    <source>
        <dbReference type="Proteomes" id="UP000824041"/>
    </source>
</evidence>
<dbReference type="PANTHER" id="PTHR18964">
    <property type="entry name" value="ROK (REPRESSOR, ORF, KINASE) FAMILY"/>
    <property type="match status" value="1"/>
</dbReference>
<keyword evidence="3" id="KW-0859">Xylose metabolism</keyword>
<accession>A0A9D2ITU0</accession>
<gene>
    <name evidence="4" type="ORF">IAA21_09485</name>
</gene>
<organism evidence="4 5">
    <name type="scientific">Candidatus Blautia faecigallinarum</name>
    <dbReference type="NCBI Taxonomy" id="2838488"/>
    <lineage>
        <taxon>Bacteria</taxon>
        <taxon>Bacillati</taxon>
        <taxon>Bacillota</taxon>
        <taxon>Clostridia</taxon>
        <taxon>Lachnospirales</taxon>
        <taxon>Lachnospiraceae</taxon>
        <taxon>Blautia</taxon>
    </lineage>
</organism>
<comment type="function">
    <text evidence="1">Transcriptional repressor of xylose-utilizing enzymes.</text>
</comment>
<dbReference type="AlphaFoldDB" id="A0A9D2ITU0"/>
<comment type="similarity">
    <text evidence="2">Belongs to the ROK (NagC/XylR) family.</text>
</comment>
<reference evidence="4" key="2">
    <citation type="submission" date="2021-04" db="EMBL/GenBank/DDBJ databases">
        <authorList>
            <person name="Gilroy R."/>
        </authorList>
    </citation>
    <scope>NUCLEOTIDE SEQUENCE</scope>
    <source>
        <strain evidence="4">14324</strain>
    </source>
</reference>
<protein>
    <submittedName>
        <fullName evidence="4">ROK family transcriptional regulator</fullName>
    </submittedName>
</protein>
<dbReference type="Proteomes" id="UP000824041">
    <property type="component" value="Unassembled WGS sequence"/>
</dbReference>
<dbReference type="InterPro" id="IPR036390">
    <property type="entry name" value="WH_DNA-bd_sf"/>
</dbReference>
<sequence>MTKSITPNQIKEKNRSLIYQYIYESKKVSQMDISYALHLSRPTVTANLAALEEEGLITKEGRMDTGSVGRKAAAYTIVKDFRIGIGVELLGKEVKIILVDLYGQKIERFVYDLPYREEEDYFRQVCEKIMEAKDALHIRDEQILGAGFAIQGLVSPDSETVVYGKILGCTGLSIEAFARYLPYPCSFIHDADSAAIAELWASPELTDAFYLSISTHLGAALIKDRELIRGDHGHSSTIEHIEMEPEGRLCYCGKRGCMETLCSISALLEPEEDLDAFFENVRCGHPQTSIRWLTFLRNLARSVNLLHLIYDKTFILGGYLAPYLKEQDLVFLYEELQKITPFPEASDFLQISKMPKHNITIGAALPYIQGFLERIN</sequence>
<dbReference type="Pfam" id="PF00480">
    <property type="entry name" value="ROK"/>
    <property type="match status" value="1"/>
</dbReference>
<comment type="caution">
    <text evidence="4">The sequence shown here is derived from an EMBL/GenBank/DDBJ whole genome shotgun (WGS) entry which is preliminary data.</text>
</comment>
<dbReference type="SUPFAM" id="SSF53067">
    <property type="entry name" value="Actin-like ATPase domain"/>
    <property type="match status" value="1"/>
</dbReference>
<dbReference type="EMBL" id="DXBU01000128">
    <property type="protein sequence ID" value="HIZ23011.1"/>
    <property type="molecule type" value="Genomic_DNA"/>
</dbReference>
<keyword evidence="3" id="KW-0119">Carbohydrate metabolism</keyword>
<dbReference type="Pfam" id="PF13412">
    <property type="entry name" value="HTH_24"/>
    <property type="match status" value="1"/>
</dbReference>
<dbReference type="InterPro" id="IPR043129">
    <property type="entry name" value="ATPase_NBD"/>
</dbReference>
<dbReference type="Gene3D" id="3.30.420.40">
    <property type="match status" value="2"/>
</dbReference>
<evidence type="ECO:0000256" key="3">
    <source>
        <dbReference type="ARBA" id="ARBA00022629"/>
    </source>
</evidence>
<dbReference type="InterPro" id="IPR000600">
    <property type="entry name" value="ROK"/>
</dbReference>
<evidence type="ECO:0000256" key="1">
    <source>
        <dbReference type="ARBA" id="ARBA00002486"/>
    </source>
</evidence>
<name>A0A9D2ITU0_9FIRM</name>
<dbReference type="PANTHER" id="PTHR18964:SF149">
    <property type="entry name" value="BIFUNCTIONAL UDP-N-ACETYLGLUCOSAMINE 2-EPIMERASE_N-ACETYLMANNOSAMINE KINASE"/>
    <property type="match status" value="1"/>
</dbReference>
<dbReference type="GO" id="GO:0042732">
    <property type="term" value="P:D-xylose metabolic process"/>
    <property type="evidence" value="ECO:0007669"/>
    <property type="project" value="UniProtKB-KW"/>
</dbReference>
<dbReference type="InterPro" id="IPR036388">
    <property type="entry name" value="WH-like_DNA-bd_sf"/>
</dbReference>